<evidence type="ECO:0000256" key="9">
    <source>
        <dbReference type="ARBA" id="ARBA00023136"/>
    </source>
</evidence>
<evidence type="ECO:0000256" key="2">
    <source>
        <dbReference type="ARBA" id="ARBA00022670"/>
    </source>
</evidence>
<evidence type="ECO:0000256" key="6">
    <source>
        <dbReference type="ARBA" id="ARBA00022833"/>
    </source>
</evidence>
<dbReference type="InterPro" id="IPR050083">
    <property type="entry name" value="HtpX_protease"/>
</dbReference>
<keyword evidence="3 11" id="KW-0812">Transmembrane</keyword>
<evidence type="ECO:0000256" key="7">
    <source>
        <dbReference type="ARBA" id="ARBA00022989"/>
    </source>
</evidence>
<evidence type="ECO:0000256" key="5">
    <source>
        <dbReference type="ARBA" id="ARBA00022801"/>
    </source>
</evidence>
<keyword evidence="1" id="KW-1003">Cell membrane</keyword>
<keyword evidence="8 10" id="KW-0482">Metalloprotease</keyword>
<dbReference type="EMBL" id="RBZW01000011">
    <property type="protein sequence ID" value="THE66240.1"/>
    <property type="molecule type" value="Genomic_DNA"/>
</dbReference>
<dbReference type="Gene3D" id="3.30.2010.10">
    <property type="entry name" value="Metalloproteases ('zincins'), catalytic domain"/>
    <property type="match status" value="1"/>
</dbReference>
<comment type="cofactor">
    <cofactor evidence="10">
        <name>Zn(2+)</name>
        <dbReference type="ChEBI" id="CHEBI:29105"/>
    </cofactor>
    <text evidence="10">Binds 1 zinc ion per subunit.</text>
</comment>
<dbReference type="PANTHER" id="PTHR43221">
    <property type="entry name" value="PROTEASE HTPX"/>
    <property type="match status" value="1"/>
</dbReference>
<feature type="transmembrane region" description="Helical" evidence="11">
    <location>
        <begin position="117"/>
        <end position="135"/>
    </location>
</feature>
<dbReference type="PANTHER" id="PTHR43221:SF2">
    <property type="entry name" value="PROTEASE HTPX HOMOLOG"/>
    <property type="match status" value="1"/>
</dbReference>
<evidence type="ECO:0000256" key="1">
    <source>
        <dbReference type="ARBA" id="ARBA00022475"/>
    </source>
</evidence>
<evidence type="ECO:0000256" key="8">
    <source>
        <dbReference type="ARBA" id="ARBA00023049"/>
    </source>
</evidence>
<gene>
    <name evidence="13" type="ORF">D8Y22_02890</name>
</gene>
<keyword evidence="2 10" id="KW-0645">Protease</keyword>
<keyword evidence="9 11" id="KW-0472">Membrane</keyword>
<evidence type="ECO:0000259" key="12">
    <source>
        <dbReference type="Pfam" id="PF01435"/>
    </source>
</evidence>
<comment type="similarity">
    <text evidence="10">Belongs to the peptidase M48 family.</text>
</comment>
<protein>
    <submittedName>
        <fullName evidence="13">Peptidase M48</fullName>
    </submittedName>
</protein>
<accession>A0A4S3TRF6</accession>
<keyword evidence="7 11" id="KW-1133">Transmembrane helix</keyword>
<dbReference type="GO" id="GO:0004222">
    <property type="term" value="F:metalloendopeptidase activity"/>
    <property type="evidence" value="ECO:0007669"/>
    <property type="project" value="InterPro"/>
</dbReference>
<keyword evidence="14" id="KW-1185">Reference proteome</keyword>
<evidence type="ECO:0000256" key="3">
    <source>
        <dbReference type="ARBA" id="ARBA00022692"/>
    </source>
</evidence>
<evidence type="ECO:0000256" key="10">
    <source>
        <dbReference type="RuleBase" id="RU003983"/>
    </source>
</evidence>
<dbReference type="CDD" id="cd07327">
    <property type="entry name" value="M48B_HtpX_like"/>
    <property type="match status" value="1"/>
</dbReference>
<evidence type="ECO:0000256" key="4">
    <source>
        <dbReference type="ARBA" id="ARBA00022723"/>
    </source>
</evidence>
<organism evidence="13 14">
    <name type="scientific">Salinadaptatus halalkaliphilus</name>
    <dbReference type="NCBI Taxonomy" id="2419781"/>
    <lineage>
        <taxon>Archaea</taxon>
        <taxon>Methanobacteriati</taxon>
        <taxon>Methanobacteriota</taxon>
        <taxon>Stenosarchaea group</taxon>
        <taxon>Halobacteria</taxon>
        <taxon>Halobacteriales</taxon>
        <taxon>Natrialbaceae</taxon>
        <taxon>Salinadaptatus</taxon>
    </lineage>
</organism>
<dbReference type="GO" id="GO:0046872">
    <property type="term" value="F:metal ion binding"/>
    <property type="evidence" value="ECO:0007669"/>
    <property type="project" value="UniProtKB-KW"/>
</dbReference>
<evidence type="ECO:0000313" key="14">
    <source>
        <dbReference type="Proteomes" id="UP000318864"/>
    </source>
</evidence>
<feature type="transmembrane region" description="Helical" evidence="11">
    <location>
        <begin position="12"/>
        <end position="45"/>
    </location>
</feature>
<dbReference type="AlphaFoldDB" id="A0A4S3TRF6"/>
<evidence type="ECO:0000313" key="13">
    <source>
        <dbReference type="EMBL" id="THE66240.1"/>
    </source>
</evidence>
<dbReference type="GO" id="GO:0006508">
    <property type="term" value="P:proteolysis"/>
    <property type="evidence" value="ECO:0007669"/>
    <property type="project" value="UniProtKB-KW"/>
</dbReference>
<evidence type="ECO:0000256" key="11">
    <source>
        <dbReference type="SAM" id="Phobius"/>
    </source>
</evidence>
<reference evidence="13 14" key="1">
    <citation type="submission" date="2018-10" db="EMBL/GenBank/DDBJ databases">
        <title>Natronolimnobius sp. XQ-INN 246 isolated from Inner Mongolia Autonomous Region of China.</title>
        <authorList>
            <person name="Xue Q."/>
        </authorList>
    </citation>
    <scope>NUCLEOTIDE SEQUENCE [LARGE SCALE GENOMIC DNA]</scope>
    <source>
        <strain evidence="13 14">XQ-INN 246</strain>
    </source>
</reference>
<keyword evidence="5 10" id="KW-0378">Hydrolase</keyword>
<sequence>MNWPTRVQLGLWVRMTVATIFAGFGQLVVLAFEFVVLAFMALIFLMALEEWLAYAFVLALLCTGLYVGWLVGTAPIRRFYPRGSVSDRVAHDGVANVVETIGNGLLYSRPITGWPTVCSWLVAALVGTFVAFGVTEATAWRETVDPLAAAAVVGLAGTLAHLAWVVHAEWTDDTAALSELEASVRVLESPPEELEQRRGAVQARVDRLARQADVPSPTVRLGASPTPTAATVGYRAANSTLVVSRGLVDGLEERELDAVLAHELAHVTNRDLAVVTALSVPAAYAWKQIERYEHPVVAVPGGVVIVAVRWSVAVVSRYREYVADQGAVAITGDRAALASALETLDRDLERRPSTDLRDHGAGTAFAIVPPPWEEHRFFDRTRRFVERTLFGTHPPTEKRIERLRKQS</sequence>
<keyword evidence="6 10" id="KW-0862">Zinc</keyword>
<dbReference type="RefSeq" id="WP_141463218.1">
    <property type="nucleotide sequence ID" value="NZ_RBZW01000011.1"/>
</dbReference>
<dbReference type="Proteomes" id="UP000318864">
    <property type="component" value="Unassembled WGS sequence"/>
</dbReference>
<name>A0A4S3TRF6_9EURY</name>
<dbReference type="Pfam" id="PF01435">
    <property type="entry name" value="Peptidase_M48"/>
    <property type="match status" value="1"/>
</dbReference>
<keyword evidence="4" id="KW-0479">Metal-binding</keyword>
<feature type="transmembrane region" description="Helical" evidence="11">
    <location>
        <begin position="51"/>
        <end position="72"/>
    </location>
</feature>
<dbReference type="OrthoDB" id="28389at2157"/>
<comment type="caution">
    <text evidence="13">The sequence shown here is derived from an EMBL/GenBank/DDBJ whole genome shotgun (WGS) entry which is preliminary data.</text>
</comment>
<feature type="domain" description="Peptidase M48" evidence="12">
    <location>
        <begin position="196"/>
        <end position="405"/>
    </location>
</feature>
<feature type="transmembrane region" description="Helical" evidence="11">
    <location>
        <begin position="147"/>
        <end position="166"/>
    </location>
</feature>
<proteinExistence type="inferred from homology"/>
<dbReference type="InterPro" id="IPR001915">
    <property type="entry name" value="Peptidase_M48"/>
</dbReference>